<reference evidence="5 6" key="1">
    <citation type="journal article" date="2004" name="Science">
        <title>The genome of the diatom Thalassiosira pseudonana: ecology, evolution, and metabolism.</title>
        <authorList>
            <person name="Armbrust E.V."/>
            <person name="Berges J.A."/>
            <person name="Bowler C."/>
            <person name="Green B.R."/>
            <person name="Martinez D."/>
            <person name="Putnam N.H."/>
            <person name="Zhou S."/>
            <person name="Allen A.E."/>
            <person name="Apt K.E."/>
            <person name="Bechner M."/>
            <person name="Brzezinski M.A."/>
            <person name="Chaal B.K."/>
            <person name="Chiovitti A."/>
            <person name="Davis A.K."/>
            <person name="Demarest M.S."/>
            <person name="Detter J.C."/>
            <person name="Glavina T."/>
            <person name="Goodstein D."/>
            <person name="Hadi M.Z."/>
            <person name="Hellsten U."/>
            <person name="Hildebrand M."/>
            <person name="Jenkins B.D."/>
            <person name="Jurka J."/>
            <person name="Kapitonov V.V."/>
            <person name="Kroger N."/>
            <person name="Lau W.W."/>
            <person name="Lane T.W."/>
            <person name="Larimer F.W."/>
            <person name="Lippmeier J.C."/>
            <person name="Lucas S."/>
            <person name="Medina M."/>
            <person name="Montsant A."/>
            <person name="Obornik M."/>
            <person name="Parker M.S."/>
            <person name="Palenik B."/>
            <person name="Pazour G.J."/>
            <person name="Richardson P.M."/>
            <person name="Rynearson T.A."/>
            <person name="Saito M.A."/>
            <person name="Schwartz D.C."/>
            <person name="Thamatrakoln K."/>
            <person name="Valentin K."/>
            <person name="Vardi A."/>
            <person name="Wilkerson F.P."/>
            <person name="Rokhsar D.S."/>
        </authorList>
    </citation>
    <scope>NUCLEOTIDE SEQUENCE [LARGE SCALE GENOMIC DNA]</scope>
    <source>
        <strain evidence="5 6">CCMP1335</strain>
    </source>
</reference>
<dbReference type="Pfam" id="PF13365">
    <property type="entry name" value="Trypsin_2"/>
    <property type="match status" value="1"/>
</dbReference>
<dbReference type="SUPFAM" id="SSF50156">
    <property type="entry name" value="PDZ domain-like"/>
    <property type="match status" value="1"/>
</dbReference>
<dbReference type="Gene3D" id="2.30.42.10">
    <property type="match status" value="1"/>
</dbReference>
<evidence type="ECO:0000313" key="6">
    <source>
        <dbReference type="Proteomes" id="UP000001449"/>
    </source>
</evidence>
<dbReference type="InParanoid" id="B8C5K9"/>
<dbReference type="EMBL" id="CM000643">
    <property type="protein sequence ID" value="EED91139.1"/>
    <property type="molecule type" value="Genomic_DNA"/>
</dbReference>
<feature type="non-terminal residue" evidence="5">
    <location>
        <position position="1"/>
    </location>
</feature>
<evidence type="ECO:0000256" key="1">
    <source>
        <dbReference type="ARBA" id="ARBA00010541"/>
    </source>
</evidence>
<dbReference type="RefSeq" id="XP_002291032.1">
    <property type="nucleotide sequence ID" value="XM_002290996.1"/>
</dbReference>
<dbReference type="eggNOG" id="KOG1320">
    <property type="taxonomic scope" value="Eukaryota"/>
</dbReference>
<dbReference type="PRINTS" id="PR00834">
    <property type="entry name" value="PROTEASES2C"/>
</dbReference>
<dbReference type="SUPFAM" id="SSF50494">
    <property type="entry name" value="Trypsin-like serine proteases"/>
    <property type="match status" value="1"/>
</dbReference>
<reference evidence="5 6" key="2">
    <citation type="journal article" date="2008" name="Nature">
        <title>The Phaeodactylum genome reveals the evolutionary history of diatom genomes.</title>
        <authorList>
            <person name="Bowler C."/>
            <person name="Allen A.E."/>
            <person name="Badger J.H."/>
            <person name="Grimwood J."/>
            <person name="Jabbari K."/>
            <person name="Kuo A."/>
            <person name="Maheswari U."/>
            <person name="Martens C."/>
            <person name="Maumus F."/>
            <person name="Otillar R.P."/>
            <person name="Rayko E."/>
            <person name="Salamov A."/>
            <person name="Vandepoele K."/>
            <person name="Beszteri B."/>
            <person name="Gruber A."/>
            <person name="Heijde M."/>
            <person name="Katinka M."/>
            <person name="Mock T."/>
            <person name="Valentin K."/>
            <person name="Verret F."/>
            <person name="Berges J.A."/>
            <person name="Brownlee C."/>
            <person name="Cadoret J.P."/>
            <person name="Chiovitti A."/>
            <person name="Choi C.J."/>
            <person name="Coesel S."/>
            <person name="De Martino A."/>
            <person name="Detter J.C."/>
            <person name="Durkin C."/>
            <person name="Falciatore A."/>
            <person name="Fournet J."/>
            <person name="Haruta M."/>
            <person name="Huysman M.J."/>
            <person name="Jenkins B.D."/>
            <person name="Jiroutova K."/>
            <person name="Jorgensen R.E."/>
            <person name="Joubert Y."/>
            <person name="Kaplan A."/>
            <person name="Kroger N."/>
            <person name="Kroth P.G."/>
            <person name="La Roche J."/>
            <person name="Lindquist E."/>
            <person name="Lommer M."/>
            <person name="Martin-Jezequel V."/>
            <person name="Lopez P.J."/>
            <person name="Lucas S."/>
            <person name="Mangogna M."/>
            <person name="McGinnis K."/>
            <person name="Medlin L.K."/>
            <person name="Montsant A."/>
            <person name="Oudot-Le Secq M.P."/>
            <person name="Napoli C."/>
            <person name="Obornik M."/>
            <person name="Parker M.S."/>
            <person name="Petit J.L."/>
            <person name="Porcel B.M."/>
            <person name="Poulsen N."/>
            <person name="Robison M."/>
            <person name="Rychlewski L."/>
            <person name="Rynearson T.A."/>
            <person name="Schmutz J."/>
            <person name="Shapiro H."/>
            <person name="Siaut M."/>
            <person name="Stanley M."/>
            <person name="Sussman M.R."/>
            <person name="Taylor A.R."/>
            <person name="Vardi A."/>
            <person name="von Dassow P."/>
            <person name="Vyverman W."/>
            <person name="Willis A."/>
            <person name="Wyrwicz L.S."/>
            <person name="Rokhsar D.S."/>
            <person name="Weissenbach J."/>
            <person name="Armbrust E.V."/>
            <person name="Green B.R."/>
            <person name="Van de Peer Y."/>
            <person name="Grigoriev I.V."/>
        </authorList>
    </citation>
    <scope>NUCLEOTIDE SEQUENCE [LARGE SCALE GENOMIC DNA]</scope>
    <source>
        <strain evidence="5 6">CCMP1335</strain>
    </source>
</reference>
<keyword evidence="3 5" id="KW-0378">Hydrolase</keyword>
<dbReference type="CDD" id="cd10838">
    <property type="entry name" value="cpPDZ_HhoA-like"/>
    <property type="match status" value="1"/>
</dbReference>
<dbReference type="Pfam" id="PF13180">
    <property type="entry name" value="PDZ_2"/>
    <property type="match status" value="1"/>
</dbReference>
<feature type="domain" description="PDZ" evidence="4">
    <location>
        <begin position="187"/>
        <end position="279"/>
    </location>
</feature>
<sequence>GQGSGIIVNNEGYILTNAHVVDGASRVYVLLTDGRRFKAELCGADDIVDVAVLKIIPEGVGKSNILDLPIAELGDSNQLEVGAFVTAIGSPGGLDNTCTIGIVSGLKRCPKVVGIPDKAGVLEYIQTDAAINQGNSGGPLVDVYTGDVVGINTCIRANMEGTSFAIPINKVMGIVDDLSEGKHITHGYLGVHMSTMNPTLAQYYNKLQQQQNGKKIPEKEGVMIEKVFQKSPAQEGGLKKFDFVTEIGGQRVEKADDAHVIIDRATIGEELSIKVLRDDVELTVQVKPEDL</sequence>
<dbReference type="InterPro" id="IPR001478">
    <property type="entry name" value="PDZ"/>
</dbReference>
<dbReference type="STRING" id="35128.B8C5K9"/>
<dbReference type="FunCoup" id="B8C5K9">
    <property type="interactions" value="33"/>
</dbReference>
<dbReference type="GO" id="GO:0004252">
    <property type="term" value="F:serine-type endopeptidase activity"/>
    <property type="evidence" value="ECO:0000318"/>
    <property type="project" value="GO_Central"/>
</dbReference>
<dbReference type="PANTHER" id="PTHR22939">
    <property type="entry name" value="SERINE PROTEASE FAMILY S1C HTRA-RELATED"/>
    <property type="match status" value="1"/>
</dbReference>
<dbReference type="Gene3D" id="2.40.10.120">
    <property type="match status" value="1"/>
</dbReference>
<dbReference type="PaxDb" id="35128-Thaps34684"/>
<evidence type="ECO:0000256" key="3">
    <source>
        <dbReference type="ARBA" id="ARBA00022801"/>
    </source>
</evidence>
<proteinExistence type="inferred from homology"/>
<keyword evidence="2" id="KW-0645">Protease</keyword>
<dbReference type="Proteomes" id="UP000001449">
    <property type="component" value="Chromosome 6"/>
</dbReference>
<dbReference type="GeneID" id="7443594"/>
<evidence type="ECO:0000259" key="4">
    <source>
        <dbReference type="SMART" id="SM00228"/>
    </source>
</evidence>
<accession>B8C5K9</accession>
<protein>
    <submittedName>
        <fullName evidence="5">Trypsin-like serine protease</fullName>
        <ecNumber evidence="5">3.4.21.-</ecNumber>
    </submittedName>
</protein>
<comment type="similarity">
    <text evidence="1">Belongs to the peptidase S1C family.</text>
</comment>
<keyword evidence="6" id="KW-1185">Reference proteome</keyword>
<dbReference type="PANTHER" id="PTHR22939:SF129">
    <property type="entry name" value="SERINE PROTEASE HTRA2, MITOCHONDRIAL"/>
    <property type="match status" value="1"/>
</dbReference>
<dbReference type="HOGENOM" id="CLU_020120_2_2_1"/>
<dbReference type="InterPro" id="IPR009003">
    <property type="entry name" value="Peptidase_S1_PA"/>
</dbReference>
<dbReference type="InterPro" id="IPR001940">
    <property type="entry name" value="Peptidase_S1C"/>
</dbReference>
<evidence type="ECO:0000256" key="2">
    <source>
        <dbReference type="ARBA" id="ARBA00022670"/>
    </source>
</evidence>
<dbReference type="EC" id="3.4.21.-" evidence="5"/>
<name>B8C5K9_THAPS</name>
<dbReference type="GO" id="GO:0006508">
    <property type="term" value="P:proteolysis"/>
    <property type="evidence" value="ECO:0000318"/>
    <property type="project" value="GO_Central"/>
</dbReference>
<gene>
    <name evidence="5" type="ORF">THAPSDRAFT_34684</name>
</gene>
<organism evidence="5 6">
    <name type="scientific">Thalassiosira pseudonana</name>
    <name type="common">Marine diatom</name>
    <name type="synonym">Cyclotella nana</name>
    <dbReference type="NCBI Taxonomy" id="35128"/>
    <lineage>
        <taxon>Eukaryota</taxon>
        <taxon>Sar</taxon>
        <taxon>Stramenopiles</taxon>
        <taxon>Ochrophyta</taxon>
        <taxon>Bacillariophyta</taxon>
        <taxon>Coscinodiscophyceae</taxon>
        <taxon>Thalassiosirophycidae</taxon>
        <taxon>Thalassiosirales</taxon>
        <taxon>Thalassiosiraceae</taxon>
        <taxon>Thalassiosira</taxon>
    </lineage>
</organism>
<dbReference type="AlphaFoldDB" id="B8C5K9"/>
<evidence type="ECO:0000313" key="5">
    <source>
        <dbReference type="EMBL" id="EED91139.1"/>
    </source>
</evidence>
<dbReference type="SMART" id="SM00228">
    <property type="entry name" value="PDZ"/>
    <property type="match status" value="1"/>
</dbReference>
<dbReference type="OMA" id="MDNYRDE"/>
<dbReference type="InterPro" id="IPR036034">
    <property type="entry name" value="PDZ_sf"/>
</dbReference>
<feature type="non-terminal residue" evidence="5">
    <location>
        <position position="291"/>
    </location>
</feature>
<dbReference type="KEGG" id="tps:THAPSDRAFT_34684"/>